<comment type="caution">
    <text evidence="1">The sequence shown here is derived from an EMBL/GenBank/DDBJ whole genome shotgun (WGS) entry which is preliminary data.</text>
</comment>
<name>A0ABV2PAC6_9MICC</name>
<proteinExistence type="predicted"/>
<organism evidence="1 2">
    <name type="scientific">Arthrobacter bambusae</name>
    <dbReference type="NCBI Taxonomy" id="1338426"/>
    <lineage>
        <taxon>Bacteria</taxon>
        <taxon>Bacillati</taxon>
        <taxon>Actinomycetota</taxon>
        <taxon>Actinomycetes</taxon>
        <taxon>Micrococcales</taxon>
        <taxon>Micrococcaceae</taxon>
        <taxon>Arthrobacter</taxon>
    </lineage>
</organism>
<sequence>MMPSGRLDSPASCRCVGCGTASGRVNYMPHKPKSRIKASHILAGLFCAALALSACTPTTENPMTGSSNPSDPDTVKAQVEELKQALKDLHAFKTETQKAIGPQKWVDKGTRNSACNAGDGRKGVNYSVMSQTPDPVDLEASVNVVKTFWESKGFTTRVETNPLDPGLIRLYANQNGGNLISFTANVKGSGLEMDTVCVGGDQHEIYKELYPEIYGTPSSPGSVC</sequence>
<evidence type="ECO:0008006" key="3">
    <source>
        <dbReference type="Google" id="ProtNLM"/>
    </source>
</evidence>
<evidence type="ECO:0000313" key="2">
    <source>
        <dbReference type="Proteomes" id="UP001549307"/>
    </source>
</evidence>
<reference evidence="1 2" key="1">
    <citation type="submission" date="2024-06" db="EMBL/GenBank/DDBJ databases">
        <title>Sorghum-associated microbial communities from plants grown in Nebraska, USA.</title>
        <authorList>
            <person name="Schachtman D."/>
        </authorList>
    </citation>
    <scope>NUCLEOTIDE SEQUENCE [LARGE SCALE GENOMIC DNA]</scope>
    <source>
        <strain evidence="1 2">3552</strain>
    </source>
</reference>
<protein>
    <recommendedName>
        <fullName evidence="3">LppA-like lipoprotein</fullName>
    </recommendedName>
</protein>
<gene>
    <name evidence="1" type="ORF">ABIE37_003531</name>
</gene>
<accession>A0ABV2PAC6</accession>
<evidence type="ECO:0000313" key="1">
    <source>
        <dbReference type="EMBL" id="MET4541729.1"/>
    </source>
</evidence>
<dbReference type="EMBL" id="JBEPSN010000010">
    <property type="protein sequence ID" value="MET4541729.1"/>
    <property type="molecule type" value="Genomic_DNA"/>
</dbReference>
<keyword evidence="2" id="KW-1185">Reference proteome</keyword>
<dbReference type="Proteomes" id="UP001549307">
    <property type="component" value="Unassembled WGS sequence"/>
</dbReference>